<feature type="transmembrane region" description="Helical" evidence="1">
    <location>
        <begin position="12"/>
        <end position="30"/>
    </location>
</feature>
<dbReference type="EMBL" id="SODU01000004">
    <property type="protein sequence ID" value="TDW84398.1"/>
    <property type="molecule type" value="Genomic_DNA"/>
</dbReference>
<comment type="caution">
    <text evidence="2">The sequence shown here is derived from an EMBL/GenBank/DDBJ whole genome shotgun (WGS) entry which is preliminary data.</text>
</comment>
<evidence type="ECO:0000313" key="2">
    <source>
        <dbReference type="EMBL" id="TDW84398.1"/>
    </source>
</evidence>
<evidence type="ECO:0000313" key="3">
    <source>
        <dbReference type="Proteomes" id="UP000295060"/>
    </source>
</evidence>
<sequence>MTGRNARAWQGVVVGAAMIVIGVVLLANNVPILGVSALPIVGVGAVQLLIGVYQLLAARRAPGDK</sequence>
<gene>
    <name evidence="2" type="ORF">EV137_7209</name>
</gene>
<dbReference type="Proteomes" id="UP000295060">
    <property type="component" value="Unassembled WGS sequence"/>
</dbReference>
<organism evidence="2 3">
    <name type="scientific">Kribbella pratensis</name>
    <dbReference type="NCBI Taxonomy" id="2512112"/>
    <lineage>
        <taxon>Bacteria</taxon>
        <taxon>Bacillati</taxon>
        <taxon>Actinomycetota</taxon>
        <taxon>Actinomycetes</taxon>
        <taxon>Propionibacteriales</taxon>
        <taxon>Kribbellaceae</taxon>
        <taxon>Kribbella</taxon>
    </lineage>
</organism>
<keyword evidence="1" id="KW-1133">Transmembrane helix</keyword>
<reference evidence="2 3" key="1">
    <citation type="submission" date="2019-03" db="EMBL/GenBank/DDBJ databases">
        <title>Genomic Encyclopedia of Type Strains, Phase III (KMG-III): the genomes of soil and plant-associated and newly described type strains.</title>
        <authorList>
            <person name="Whitman W."/>
        </authorList>
    </citation>
    <scope>NUCLEOTIDE SEQUENCE [LARGE SCALE GENOMIC DNA]</scope>
    <source>
        <strain evidence="2 3">VKMAc-2574</strain>
    </source>
</reference>
<name>A0ABY2F8A5_9ACTN</name>
<evidence type="ECO:0008006" key="4">
    <source>
        <dbReference type="Google" id="ProtNLM"/>
    </source>
</evidence>
<keyword evidence="3" id="KW-1185">Reference proteome</keyword>
<protein>
    <recommendedName>
        <fullName evidence="4">DUF308 domain-containing protein</fullName>
    </recommendedName>
</protein>
<dbReference type="RefSeq" id="WP_134132525.1">
    <property type="nucleotide sequence ID" value="NZ_SODU01000004.1"/>
</dbReference>
<keyword evidence="1" id="KW-0812">Transmembrane</keyword>
<proteinExistence type="predicted"/>
<keyword evidence="1" id="KW-0472">Membrane</keyword>
<accession>A0ABY2F8A5</accession>
<feature type="transmembrane region" description="Helical" evidence="1">
    <location>
        <begin position="36"/>
        <end position="56"/>
    </location>
</feature>
<evidence type="ECO:0000256" key="1">
    <source>
        <dbReference type="SAM" id="Phobius"/>
    </source>
</evidence>